<gene>
    <name evidence="7" type="ORF">CA85_26100</name>
</gene>
<dbReference type="GO" id="GO:0005886">
    <property type="term" value="C:plasma membrane"/>
    <property type="evidence" value="ECO:0007669"/>
    <property type="project" value="UniProtKB-SubCell"/>
</dbReference>
<feature type="transmembrane region" description="Helical" evidence="6">
    <location>
        <begin position="95"/>
        <end position="116"/>
    </location>
</feature>
<reference evidence="7 8" key="1">
    <citation type="submission" date="2019-02" db="EMBL/GenBank/DDBJ databases">
        <title>Deep-cultivation of Planctomycetes and their phenomic and genomic characterization uncovers novel biology.</title>
        <authorList>
            <person name="Wiegand S."/>
            <person name="Jogler M."/>
            <person name="Boedeker C."/>
            <person name="Pinto D."/>
            <person name="Vollmers J."/>
            <person name="Rivas-Marin E."/>
            <person name="Kohn T."/>
            <person name="Peeters S.H."/>
            <person name="Heuer A."/>
            <person name="Rast P."/>
            <person name="Oberbeckmann S."/>
            <person name="Bunk B."/>
            <person name="Jeske O."/>
            <person name="Meyerdierks A."/>
            <person name="Storesund J.E."/>
            <person name="Kallscheuer N."/>
            <person name="Luecker S."/>
            <person name="Lage O.M."/>
            <person name="Pohl T."/>
            <person name="Merkel B.J."/>
            <person name="Hornburger P."/>
            <person name="Mueller R.-W."/>
            <person name="Bruemmer F."/>
            <person name="Labrenz M."/>
            <person name="Spormann A.M."/>
            <person name="Op Den Camp H."/>
            <person name="Overmann J."/>
            <person name="Amann R."/>
            <person name="Jetten M.S.M."/>
            <person name="Mascher T."/>
            <person name="Medema M.H."/>
            <person name="Devos D.P."/>
            <person name="Kaster A.-K."/>
            <person name="Ovreas L."/>
            <person name="Rohde M."/>
            <person name="Galperin M.Y."/>
            <person name="Jogler C."/>
        </authorList>
    </citation>
    <scope>NUCLEOTIDE SEQUENCE [LARGE SCALE GENOMIC DNA]</scope>
    <source>
        <strain evidence="7 8">CA85</strain>
    </source>
</reference>
<accession>A0A5C5XVT8</accession>
<keyword evidence="4 6" id="KW-1133">Transmembrane helix</keyword>
<feature type="transmembrane region" description="Helical" evidence="6">
    <location>
        <begin position="35"/>
        <end position="52"/>
    </location>
</feature>
<evidence type="ECO:0000256" key="6">
    <source>
        <dbReference type="SAM" id="Phobius"/>
    </source>
</evidence>
<feature type="transmembrane region" description="Helical" evidence="6">
    <location>
        <begin position="64"/>
        <end position="83"/>
    </location>
</feature>
<organism evidence="7 8">
    <name type="scientific">Allorhodopirellula solitaria</name>
    <dbReference type="NCBI Taxonomy" id="2527987"/>
    <lineage>
        <taxon>Bacteria</taxon>
        <taxon>Pseudomonadati</taxon>
        <taxon>Planctomycetota</taxon>
        <taxon>Planctomycetia</taxon>
        <taxon>Pirellulales</taxon>
        <taxon>Pirellulaceae</taxon>
        <taxon>Allorhodopirellula</taxon>
    </lineage>
</organism>
<dbReference type="EMBL" id="SJPK01000005">
    <property type="protein sequence ID" value="TWT66513.1"/>
    <property type="molecule type" value="Genomic_DNA"/>
</dbReference>
<dbReference type="Proteomes" id="UP000318053">
    <property type="component" value="Unassembled WGS sequence"/>
</dbReference>
<sequence length="237" mass="25398">MRLASWNLGWLLLGLGWLGPLPRWAESSFAAHMSLHMLIVAIVAPLLALAMAGLRYDPVLRFPALFSPIPASVGELLIVWAWHAPGLHHWARHDALGLVVEQGMFLAAGMWVWLSAFGGSHPRSLARAGSGVIGLLLTSMHMTFLGALLALSPRLLYQHHHAGSGLSPLTDQHLGGAVMLVVGGIAYLAGGLWLTKDLVRGEVFPHIGIKPAQSSGVARADETASCRSHSNFDKVIQ</sequence>
<evidence type="ECO:0000256" key="5">
    <source>
        <dbReference type="ARBA" id="ARBA00023136"/>
    </source>
</evidence>
<keyword evidence="8" id="KW-1185">Reference proteome</keyword>
<evidence type="ECO:0000313" key="7">
    <source>
        <dbReference type="EMBL" id="TWT66513.1"/>
    </source>
</evidence>
<comment type="subcellular location">
    <subcellularLocation>
        <location evidence="1">Cell membrane</location>
        <topology evidence="1">Multi-pass membrane protein</topology>
    </subcellularLocation>
</comment>
<dbReference type="Pfam" id="PF09678">
    <property type="entry name" value="Caa3_CtaG"/>
    <property type="match status" value="1"/>
</dbReference>
<comment type="caution">
    <text evidence="7">The sequence shown here is derived from an EMBL/GenBank/DDBJ whole genome shotgun (WGS) entry which is preliminary data.</text>
</comment>
<keyword evidence="3 6" id="KW-0812">Transmembrane</keyword>
<evidence type="ECO:0000256" key="2">
    <source>
        <dbReference type="ARBA" id="ARBA00022475"/>
    </source>
</evidence>
<evidence type="ECO:0000256" key="3">
    <source>
        <dbReference type="ARBA" id="ARBA00022692"/>
    </source>
</evidence>
<keyword evidence="5 6" id="KW-0472">Membrane</keyword>
<proteinExistence type="predicted"/>
<dbReference type="RefSeq" id="WP_246112732.1">
    <property type="nucleotide sequence ID" value="NZ_SJPK01000005.1"/>
</dbReference>
<protein>
    <submittedName>
        <fullName evidence="7">Cytochrome c oxidase caa3 assembly factor</fullName>
    </submittedName>
</protein>
<evidence type="ECO:0000256" key="4">
    <source>
        <dbReference type="ARBA" id="ARBA00022989"/>
    </source>
</evidence>
<keyword evidence="2" id="KW-1003">Cell membrane</keyword>
<feature type="transmembrane region" description="Helical" evidence="6">
    <location>
        <begin position="172"/>
        <end position="194"/>
    </location>
</feature>
<dbReference type="InterPro" id="IPR019108">
    <property type="entry name" value="Caa3_assmbl_CtaG-rel"/>
</dbReference>
<name>A0A5C5XVT8_9BACT</name>
<dbReference type="AlphaFoldDB" id="A0A5C5XVT8"/>
<evidence type="ECO:0000313" key="8">
    <source>
        <dbReference type="Proteomes" id="UP000318053"/>
    </source>
</evidence>
<evidence type="ECO:0000256" key="1">
    <source>
        <dbReference type="ARBA" id="ARBA00004651"/>
    </source>
</evidence>
<feature type="transmembrane region" description="Helical" evidence="6">
    <location>
        <begin position="128"/>
        <end position="152"/>
    </location>
</feature>